<dbReference type="Proteomes" id="UP000760860">
    <property type="component" value="Unassembled WGS sequence"/>
</dbReference>
<dbReference type="EMBL" id="RCMG01000029">
    <property type="protein sequence ID" value="KAG2867143.1"/>
    <property type="molecule type" value="Genomic_DNA"/>
</dbReference>
<evidence type="ECO:0000313" key="6">
    <source>
        <dbReference type="EMBL" id="KAG3228808.1"/>
    </source>
</evidence>
<evidence type="ECO:0000313" key="5">
    <source>
        <dbReference type="EMBL" id="KAG2997954.1"/>
    </source>
</evidence>
<dbReference type="EMBL" id="RCML01000020">
    <property type="protein sequence ID" value="KAG2997954.1"/>
    <property type="molecule type" value="Genomic_DNA"/>
</dbReference>
<sequence length="62" mass="7214">MMGLKPSSMPEWTAYEWRRNMQSNDSYAQVCAEDLQRKDKRRRSKASDSEAEGALGKGQIWF</sequence>
<dbReference type="OrthoDB" id="92494at2759"/>
<dbReference type="Proteomes" id="UP000251314">
    <property type="component" value="Unassembled WGS sequence"/>
</dbReference>
<evidence type="ECO:0000256" key="1">
    <source>
        <dbReference type="SAM" id="MobiDB-lite"/>
    </source>
</evidence>
<dbReference type="EMBL" id="RCMK01000031">
    <property type="protein sequence ID" value="KAG2952931.1"/>
    <property type="molecule type" value="Genomic_DNA"/>
</dbReference>
<dbReference type="Proteomes" id="UP000697107">
    <property type="component" value="Unassembled WGS sequence"/>
</dbReference>
<keyword evidence="8" id="KW-1185">Reference proteome</keyword>
<evidence type="ECO:0000313" key="3">
    <source>
        <dbReference type="EMBL" id="KAG2942202.1"/>
    </source>
</evidence>
<accession>A0A329SWH6</accession>
<dbReference type="AlphaFoldDB" id="A0A329SWH6"/>
<comment type="caution">
    <text evidence="7">The sequence shown here is derived from an EMBL/GenBank/DDBJ whole genome shotgun (WGS) entry which is preliminary data.</text>
</comment>
<dbReference type="Proteomes" id="UP000736787">
    <property type="component" value="Unassembled WGS sequence"/>
</dbReference>
<proteinExistence type="predicted"/>
<protein>
    <submittedName>
        <fullName evidence="7">Uncharacterized protein</fullName>
    </submittedName>
</protein>
<evidence type="ECO:0000313" key="8">
    <source>
        <dbReference type="Proteomes" id="UP000251314"/>
    </source>
</evidence>
<organism evidence="7 8">
    <name type="scientific">Phytophthora cactorum</name>
    <dbReference type="NCBI Taxonomy" id="29920"/>
    <lineage>
        <taxon>Eukaryota</taxon>
        <taxon>Sar</taxon>
        <taxon>Stramenopiles</taxon>
        <taxon>Oomycota</taxon>
        <taxon>Peronosporomycetes</taxon>
        <taxon>Peronosporales</taxon>
        <taxon>Peronosporaceae</taxon>
        <taxon>Phytophthora</taxon>
    </lineage>
</organism>
<dbReference type="EMBL" id="RCMV01000010">
    <property type="protein sequence ID" value="KAG3228808.1"/>
    <property type="molecule type" value="Genomic_DNA"/>
</dbReference>
<evidence type="ECO:0000313" key="2">
    <source>
        <dbReference type="EMBL" id="KAG2867143.1"/>
    </source>
</evidence>
<dbReference type="EMBL" id="MJFZ01000036">
    <property type="protein sequence ID" value="RAW41114.1"/>
    <property type="molecule type" value="Genomic_DNA"/>
</dbReference>
<dbReference type="EMBL" id="RCMI01000020">
    <property type="protein sequence ID" value="KAG2942202.1"/>
    <property type="molecule type" value="Genomic_DNA"/>
</dbReference>
<evidence type="ECO:0000313" key="7">
    <source>
        <dbReference type="EMBL" id="RAW41114.1"/>
    </source>
</evidence>
<name>A0A329SWH6_9STRA</name>
<dbReference type="Proteomes" id="UP000735874">
    <property type="component" value="Unassembled WGS sequence"/>
</dbReference>
<reference evidence="7 8" key="1">
    <citation type="submission" date="2018-01" db="EMBL/GenBank/DDBJ databases">
        <title>Draft genome of the strawberry crown rot pathogen Phytophthora cactorum.</title>
        <authorList>
            <person name="Armitage A.D."/>
            <person name="Lysoe E."/>
            <person name="Nellist C.F."/>
            <person name="Harrison R.J."/>
            <person name="Brurberg M.B."/>
        </authorList>
    </citation>
    <scope>NUCLEOTIDE SEQUENCE [LARGE SCALE GENOMIC DNA]</scope>
    <source>
        <strain evidence="7 8">10300</strain>
    </source>
</reference>
<feature type="region of interest" description="Disordered" evidence="1">
    <location>
        <begin position="32"/>
        <end position="62"/>
    </location>
</feature>
<gene>
    <name evidence="7" type="ORF">PC110_g2705</name>
    <name evidence="2" type="ORF">PC113_g2206</name>
    <name evidence="3" type="ORF">PC115_g1575</name>
    <name evidence="4" type="ORF">PC117_g2402</name>
    <name evidence="5" type="ORF">PC118_g1559</name>
    <name evidence="6" type="ORF">PC129_g708</name>
</gene>
<dbReference type="Proteomes" id="UP000774804">
    <property type="component" value="Unassembled WGS sequence"/>
</dbReference>
<evidence type="ECO:0000313" key="4">
    <source>
        <dbReference type="EMBL" id="KAG2952931.1"/>
    </source>
</evidence>
<reference evidence="6" key="2">
    <citation type="submission" date="2018-05" db="EMBL/GenBank/DDBJ databases">
        <title>Effector identification in a new, highly contiguous assembly of the strawberry crown rot pathogen Phytophthora cactorum.</title>
        <authorList>
            <person name="Armitage A.D."/>
            <person name="Nellist C.F."/>
            <person name="Bates H."/>
            <person name="Vickerstaff R.J."/>
            <person name="Harrison R.J."/>
        </authorList>
    </citation>
    <scope>NUCLEOTIDE SEQUENCE</scope>
    <source>
        <strain evidence="2">15-7</strain>
        <strain evidence="3">4032</strain>
        <strain evidence="4">4040</strain>
        <strain evidence="5">P415</strain>
        <strain evidence="6">P421</strain>
    </source>
</reference>
<dbReference type="VEuPathDB" id="FungiDB:PC110_g2705"/>